<sequence length="375" mass="43423">MSKEGLIPIFAISLLLLNVVLGVVAPLTAQAVPHGPWVDEVVFLEEAEAAKAVERLLVGDIHIYFDDIGDPELFKTVRERGLAYDISYGLYYEITLNPVGPEFPKPQREDVIFNPFSNPKIREALNYIIDREYVANEILGGLAIPRFTAITPSFPDYARYADLVMEIENEYRYNFEKGKSIIYEEMVKMGAEMREGKWYYKDKPVKLIFLIRVEDARRAIGDYVASQLEKIGFIVERVYGKSADLAPLWLRGDPAEGRWHLYTGGWITTAISRDDADNFGYFYTKLGRPEPLWQAYVNDPEFYVVAERLWNRDYKSITERDELMRKALWLSMKESQRIWVVHLTSIWVRRPELELAADLAGGYSGSWLWPYTIRF</sequence>
<evidence type="ECO:0000256" key="1">
    <source>
        <dbReference type="ARBA" id="ARBA00005695"/>
    </source>
</evidence>
<dbReference type="PANTHER" id="PTHR30290:SF9">
    <property type="entry name" value="OLIGOPEPTIDE-BINDING PROTEIN APPA"/>
    <property type="match status" value="1"/>
</dbReference>
<keyword evidence="3" id="KW-0732">Signal</keyword>
<dbReference type="PANTHER" id="PTHR30290">
    <property type="entry name" value="PERIPLASMIC BINDING COMPONENT OF ABC TRANSPORTER"/>
    <property type="match status" value="1"/>
</dbReference>
<comment type="caution">
    <text evidence="6">The sequence shown here is derived from an EMBL/GenBank/DDBJ whole genome shotgun (WGS) entry which is preliminary data.</text>
</comment>
<dbReference type="AlphaFoldDB" id="A0A7J3MWQ0"/>
<dbReference type="EMBL" id="DTDH01000023">
    <property type="protein sequence ID" value="HGT97964.1"/>
    <property type="molecule type" value="Genomic_DNA"/>
</dbReference>
<evidence type="ECO:0000256" key="2">
    <source>
        <dbReference type="ARBA" id="ARBA00022448"/>
    </source>
</evidence>
<organism evidence="6">
    <name type="scientific">Ignisphaera aggregans</name>
    <dbReference type="NCBI Taxonomy" id="334771"/>
    <lineage>
        <taxon>Archaea</taxon>
        <taxon>Thermoproteota</taxon>
        <taxon>Thermoprotei</taxon>
        <taxon>Desulfurococcales</taxon>
        <taxon>Desulfurococcaceae</taxon>
        <taxon>Ignisphaera</taxon>
    </lineage>
</organism>
<dbReference type="Gene3D" id="3.10.105.10">
    <property type="entry name" value="Dipeptide-binding Protein, Domain 3"/>
    <property type="match status" value="1"/>
</dbReference>
<feature type="domain" description="Solute-binding protein family 5" evidence="4">
    <location>
        <begin position="36"/>
        <end position="271"/>
    </location>
</feature>
<dbReference type="GO" id="GO:0015833">
    <property type="term" value="P:peptide transport"/>
    <property type="evidence" value="ECO:0007669"/>
    <property type="project" value="TreeGrafter"/>
</dbReference>
<feature type="non-terminal residue" evidence="6">
    <location>
        <position position="375"/>
    </location>
</feature>
<dbReference type="GO" id="GO:1904680">
    <property type="term" value="F:peptide transmembrane transporter activity"/>
    <property type="evidence" value="ECO:0007669"/>
    <property type="project" value="TreeGrafter"/>
</dbReference>
<reference evidence="6" key="1">
    <citation type="journal article" date="2020" name="mSystems">
        <title>Genome- and Community-Level Interaction Insights into Carbon Utilization and Element Cycling Functions of Hydrothermarchaeota in Hydrothermal Sediment.</title>
        <authorList>
            <person name="Zhou Z."/>
            <person name="Liu Y."/>
            <person name="Xu W."/>
            <person name="Pan J."/>
            <person name="Luo Z.H."/>
            <person name="Li M."/>
        </authorList>
    </citation>
    <scope>NUCLEOTIDE SEQUENCE [LARGE SCALE GENOMIC DNA]</scope>
    <source>
        <strain evidence="5">SpSt-629</strain>
        <strain evidence="6">SpSt-688</strain>
    </source>
</reference>
<gene>
    <name evidence="5" type="ORF">ENT99_00990</name>
    <name evidence="6" type="ORF">ENU64_00850</name>
</gene>
<dbReference type="SUPFAM" id="SSF53850">
    <property type="entry name" value="Periplasmic binding protein-like II"/>
    <property type="match status" value="1"/>
</dbReference>
<evidence type="ECO:0000313" key="6">
    <source>
        <dbReference type="EMBL" id="HGT97964.1"/>
    </source>
</evidence>
<evidence type="ECO:0000259" key="4">
    <source>
        <dbReference type="Pfam" id="PF00496"/>
    </source>
</evidence>
<evidence type="ECO:0000256" key="3">
    <source>
        <dbReference type="ARBA" id="ARBA00022729"/>
    </source>
</evidence>
<dbReference type="Pfam" id="PF00496">
    <property type="entry name" value="SBP_bac_5"/>
    <property type="match status" value="1"/>
</dbReference>
<keyword evidence="2" id="KW-0813">Transport</keyword>
<evidence type="ECO:0000313" key="5">
    <source>
        <dbReference type="EMBL" id="HFQ78264.1"/>
    </source>
</evidence>
<dbReference type="InterPro" id="IPR039424">
    <property type="entry name" value="SBP_5"/>
</dbReference>
<name>A0A7J3MWQ0_9CREN</name>
<dbReference type="InterPro" id="IPR000914">
    <property type="entry name" value="SBP_5_dom"/>
</dbReference>
<accession>A0A7J3MWQ0</accession>
<comment type="similarity">
    <text evidence="1">Belongs to the bacterial solute-binding protein 5 family.</text>
</comment>
<protein>
    <submittedName>
        <fullName evidence="6">ABC transporter substrate-binding protein</fullName>
    </submittedName>
</protein>
<proteinExistence type="inferred from homology"/>
<dbReference type="EMBL" id="DTAU01000023">
    <property type="protein sequence ID" value="HFQ78264.1"/>
    <property type="molecule type" value="Genomic_DNA"/>
</dbReference>